<dbReference type="PANTHER" id="PTHR13462:SF17">
    <property type="entry name" value="CALCIUM UNIPORTER PROTEIN 4, MITOCHONDRIAL"/>
    <property type="match status" value="1"/>
</dbReference>
<comment type="similarity">
    <text evidence="2">Belongs to the MCU (TC 1.A.77) family.</text>
</comment>
<protein>
    <submittedName>
        <fullName evidence="13">Calcium uniporter protein 4, mitochondrial-like</fullName>
    </submittedName>
</protein>
<evidence type="ECO:0000256" key="5">
    <source>
        <dbReference type="ARBA" id="ARBA00022692"/>
    </source>
</evidence>
<name>A0A6J1FPK7_CUCMO</name>
<feature type="domain" description="Calcium uniporter protein C-terminal" evidence="11">
    <location>
        <begin position="156"/>
        <end position="315"/>
    </location>
</feature>
<dbReference type="PANTHER" id="PTHR13462">
    <property type="entry name" value="CALCIUM UNIPORTER PROTEIN, MITOCHONDRIAL"/>
    <property type="match status" value="1"/>
</dbReference>
<dbReference type="InterPro" id="IPR039055">
    <property type="entry name" value="MCU_fam"/>
</dbReference>
<dbReference type="GO" id="GO:0005262">
    <property type="term" value="F:calcium channel activity"/>
    <property type="evidence" value="ECO:0007669"/>
    <property type="project" value="TreeGrafter"/>
</dbReference>
<organism evidence="12 13">
    <name type="scientific">Cucurbita moschata</name>
    <name type="common">Winter crookneck squash</name>
    <name type="synonym">Cucurbita pepo var. moschata</name>
    <dbReference type="NCBI Taxonomy" id="3662"/>
    <lineage>
        <taxon>Eukaryota</taxon>
        <taxon>Viridiplantae</taxon>
        <taxon>Streptophyta</taxon>
        <taxon>Embryophyta</taxon>
        <taxon>Tracheophyta</taxon>
        <taxon>Spermatophyta</taxon>
        <taxon>Magnoliopsida</taxon>
        <taxon>eudicotyledons</taxon>
        <taxon>Gunneridae</taxon>
        <taxon>Pentapetalae</taxon>
        <taxon>rosids</taxon>
        <taxon>fabids</taxon>
        <taxon>Cucurbitales</taxon>
        <taxon>Cucurbitaceae</taxon>
        <taxon>Cucurbiteae</taxon>
        <taxon>Cucurbita</taxon>
    </lineage>
</organism>
<evidence type="ECO:0000256" key="6">
    <source>
        <dbReference type="ARBA" id="ARBA00022837"/>
    </source>
</evidence>
<dbReference type="Pfam" id="PF04678">
    <property type="entry name" value="MCU"/>
    <property type="match status" value="1"/>
</dbReference>
<feature type="transmembrane region" description="Helical" evidence="10">
    <location>
        <begin position="231"/>
        <end position="251"/>
    </location>
</feature>
<dbReference type="GO" id="GO:0036444">
    <property type="term" value="P:calcium import into the mitochondrion"/>
    <property type="evidence" value="ECO:0007669"/>
    <property type="project" value="TreeGrafter"/>
</dbReference>
<evidence type="ECO:0000256" key="9">
    <source>
        <dbReference type="ARBA" id="ARBA00023136"/>
    </source>
</evidence>
<keyword evidence="7 10" id="KW-1133">Transmembrane helix</keyword>
<evidence type="ECO:0000256" key="2">
    <source>
        <dbReference type="ARBA" id="ARBA00005653"/>
    </source>
</evidence>
<keyword evidence="9 10" id="KW-0472">Membrane</keyword>
<dbReference type="GO" id="GO:1990246">
    <property type="term" value="C:uniplex complex"/>
    <property type="evidence" value="ECO:0007669"/>
    <property type="project" value="TreeGrafter"/>
</dbReference>
<dbReference type="KEGG" id="cmos:111445822"/>
<evidence type="ECO:0000256" key="4">
    <source>
        <dbReference type="ARBA" id="ARBA00022568"/>
    </source>
</evidence>
<reference evidence="13" key="1">
    <citation type="submission" date="2025-08" db="UniProtKB">
        <authorList>
            <consortium name="RefSeq"/>
        </authorList>
    </citation>
    <scope>IDENTIFICATION</scope>
    <source>
        <tissue evidence="13">Young leaves</tissue>
    </source>
</reference>
<proteinExistence type="inferred from homology"/>
<comment type="subcellular location">
    <subcellularLocation>
        <location evidence="1">Membrane</location>
        <topology evidence="1">Multi-pass membrane protein</topology>
    </subcellularLocation>
</comment>
<evidence type="ECO:0000313" key="12">
    <source>
        <dbReference type="Proteomes" id="UP000504609"/>
    </source>
</evidence>
<evidence type="ECO:0000256" key="3">
    <source>
        <dbReference type="ARBA" id="ARBA00022448"/>
    </source>
</evidence>
<evidence type="ECO:0000259" key="11">
    <source>
        <dbReference type="Pfam" id="PF04678"/>
    </source>
</evidence>
<keyword evidence="8" id="KW-0406">Ion transport</keyword>
<evidence type="ECO:0000256" key="10">
    <source>
        <dbReference type="SAM" id="Phobius"/>
    </source>
</evidence>
<dbReference type="InterPro" id="IPR006769">
    <property type="entry name" value="MCU_C"/>
</dbReference>
<keyword evidence="4" id="KW-0109">Calcium transport</keyword>
<keyword evidence="12" id="KW-1185">Reference proteome</keyword>
<dbReference type="AlphaFoldDB" id="A0A6J1FPK7"/>
<evidence type="ECO:0000313" key="13">
    <source>
        <dbReference type="RefSeq" id="XP_022940100.1"/>
    </source>
</evidence>
<keyword evidence="5 10" id="KW-0812">Transmembrane</keyword>
<keyword evidence="6" id="KW-0106">Calcium</keyword>
<gene>
    <name evidence="13" type="primary">LOC111445822</name>
</gene>
<sequence length="338" mass="38321">MALRRSISKRFLDGFRTNSSPSPINLTSRRDYISPPPDSAGKSVFRRFLQRRAIYHSPSAARIPELLTLPLGDDLREKLGGRNISADRIRLDGLIPPSSFDNERSVSGCGISIDDARKIIRLSQVEKLKTKLRNIQKSSISYSEFFRICVEDCGNKDQGAEFAKLLDESGSVIVIGNIVFLRPDQVAKSMETMISGSIARPDDPRLKQLAQMERQKEIIDKKAKAQVQGELFCGLGLLVAQTLGCMRLTFWELSWDVMEPICFFVTSLHFALAYAFFLTTSTEPTFEGIFRRRFKAKQKKLMASQNFDINNYNELKRICYPSYPTQQEPLFSNAHTLS</sequence>
<dbReference type="GO" id="GO:0015292">
    <property type="term" value="F:uniporter activity"/>
    <property type="evidence" value="ECO:0007669"/>
    <property type="project" value="TreeGrafter"/>
</dbReference>
<dbReference type="GeneID" id="111445822"/>
<dbReference type="Proteomes" id="UP000504609">
    <property type="component" value="Unplaced"/>
</dbReference>
<accession>A0A6J1FPK7</accession>
<dbReference type="GO" id="GO:0051560">
    <property type="term" value="P:mitochondrial calcium ion homeostasis"/>
    <property type="evidence" value="ECO:0007669"/>
    <property type="project" value="InterPro"/>
</dbReference>
<evidence type="ECO:0000256" key="1">
    <source>
        <dbReference type="ARBA" id="ARBA00004141"/>
    </source>
</evidence>
<evidence type="ECO:0000256" key="7">
    <source>
        <dbReference type="ARBA" id="ARBA00022989"/>
    </source>
</evidence>
<keyword evidence="3" id="KW-0813">Transport</keyword>
<dbReference type="RefSeq" id="XP_022940100.1">
    <property type="nucleotide sequence ID" value="XM_023084332.1"/>
</dbReference>
<evidence type="ECO:0000256" key="8">
    <source>
        <dbReference type="ARBA" id="ARBA00023065"/>
    </source>
</evidence>